<comment type="caution">
    <text evidence="2">The sequence shown here is derived from an EMBL/GenBank/DDBJ whole genome shotgun (WGS) entry which is preliminary data.</text>
</comment>
<dbReference type="Proteomes" id="UP000317155">
    <property type="component" value="Unassembled WGS sequence"/>
</dbReference>
<evidence type="ECO:0000313" key="3">
    <source>
        <dbReference type="Proteomes" id="UP000317155"/>
    </source>
</evidence>
<organism evidence="2 3">
    <name type="scientific">Trichloromonas acetexigens</name>
    <dbReference type="NCBI Taxonomy" id="38815"/>
    <lineage>
        <taxon>Bacteria</taxon>
        <taxon>Pseudomonadati</taxon>
        <taxon>Thermodesulfobacteriota</taxon>
        <taxon>Desulfuromonadia</taxon>
        <taxon>Desulfuromonadales</taxon>
        <taxon>Trichloromonadaceae</taxon>
        <taxon>Trichloromonas</taxon>
    </lineage>
</organism>
<evidence type="ECO:0008006" key="4">
    <source>
        <dbReference type="Google" id="ProtNLM"/>
    </source>
</evidence>
<name>A0A550JHV7_9BACT</name>
<accession>A0A550JHV7</accession>
<evidence type="ECO:0000256" key="1">
    <source>
        <dbReference type="SAM" id="SignalP"/>
    </source>
</evidence>
<feature type="signal peptide" evidence="1">
    <location>
        <begin position="1"/>
        <end position="20"/>
    </location>
</feature>
<dbReference type="OrthoDB" id="7156875at2"/>
<sequence>MKKSIIFLAMVLLTPQLVYSAPDYYLGDTSVYAGSTASVPPNIMLLFDVSPSMTTAGSAIKYDSSVAYDATKGYIPKYKSLSGKNSIYTSQAIYTMNSETSGKFNATKFTIKADDAGGQIKYIQCEEAREALYDNGVWSKAGWELNKDGNCVQSKNTNQSTTYYTGDNACLQYELSTIAQSPWTANTIYSIGDVVEALVNGTLAKFVCSAGGTSGATAPAWNLSDITHDNTVEWKPAESALTVAVDVLKNIANSLGSRVRLGAAAIGDDANKGATIYQPLIQPDTEQKLTTFNNSMVQLRDQARTEGNHQPVNEGLWDVGTYYSGDFDFIAKNEITDPASAEYWCQPNHIIVVTSDLNESYNLTDNKTGDIDGDGIKGSSKDVAKHLYTKLGNFKNTTYPFRINTHVIQLFGELNDLKLTAEYGHGLYYALDSAEQLESILIGLILSLLEADSSYVAPVVPASPESQLYSGERIYLGFFKPMNDEPWYGNIKKFALDRSNRMLGFDTTGDLTIATDEEGNFIVDNTGNPAIHSFWSSDADGGLVDAGGVGEQLFSLFATPPAVPGDRTLLFGSSLTSFTSANLTKEQLAVDTDAER</sequence>
<reference evidence="2 3" key="1">
    <citation type="submission" date="2019-07" db="EMBL/GenBank/DDBJ databases">
        <title>Insights of Desulfuromonas acetexigens electromicrobiology.</title>
        <authorList>
            <person name="Katuri K."/>
            <person name="Sapireddy V."/>
            <person name="Shaw D.R."/>
            <person name="Saikaly P."/>
        </authorList>
    </citation>
    <scope>NUCLEOTIDE SEQUENCE [LARGE SCALE GENOMIC DNA]</scope>
    <source>
        <strain evidence="2 3">2873</strain>
    </source>
</reference>
<feature type="chain" id="PRO_5022236622" description="Pilus assembly protein PilY" evidence="1">
    <location>
        <begin position="21"/>
        <end position="596"/>
    </location>
</feature>
<evidence type="ECO:0000313" key="2">
    <source>
        <dbReference type="EMBL" id="TRO82802.1"/>
    </source>
</evidence>
<dbReference type="RefSeq" id="WP_092057119.1">
    <property type="nucleotide sequence ID" value="NZ_FOJJ01000023.1"/>
</dbReference>
<keyword evidence="3" id="KW-1185">Reference proteome</keyword>
<proteinExistence type="predicted"/>
<dbReference type="EMBL" id="VJVV01000003">
    <property type="protein sequence ID" value="TRO82802.1"/>
    <property type="molecule type" value="Genomic_DNA"/>
</dbReference>
<protein>
    <recommendedName>
        <fullName evidence="4">Pilus assembly protein PilY</fullName>
    </recommendedName>
</protein>
<gene>
    <name evidence="2" type="ORF">FL622_06415</name>
</gene>
<keyword evidence="1" id="KW-0732">Signal</keyword>
<dbReference type="AlphaFoldDB" id="A0A550JHV7"/>